<sequence length="164" mass="18126">MHIPIDTSLDDVMLTSFRCHAGGVQLLGHQSVLFIQPRVFLPPCMLRAARPSNIVCALTQAAGTKGTRHRRNRLRALPDTAVSNRPNCARLEHPQASLPVQRRQRSQSCSKTDNLPGKLRRASTATEARFRCGELHSVAAMGARPRLRLQDAVWHILGIGPFVP</sequence>
<feature type="region of interest" description="Disordered" evidence="1">
    <location>
        <begin position="93"/>
        <end position="122"/>
    </location>
</feature>
<reference evidence="2" key="1">
    <citation type="submission" date="2019-01" db="EMBL/GenBank/DDBJ databases">
        <title>Draft genome sequences of three monokaryotic isolates of the white-rot basidiomycete fungus Dichomitus squalens.</title>
        <authorList>
            <consortium name="DOE Joint Genome Institute"/>
            <person name="Lopez S.C."/>
            <person name="Andreopoulos B."/>
            <person name="Pangilinan J."/>
            <person name="Lipzen A."/>
            <person name="Riley R."/>
            <person name="Ahrendt S."/>
            <person name="Ng V."/>
            <person name="Barry K."/>
            <person name="Daum C."/>
            <person name="Grigoriev I.V."/>
            <person name="Hilden K.S."/>
            <person name="Makela M.R."/>
            <person name="de Vries R.P."/>
        </authorList>
    </citation>
    <scope>NUCLEOTIDE SEQUENCE [LARGE SCALE GENOMIC DNA]</scope>
    <source>
        <strain evidence="2">OM18370.1</strain>
    </source>
</reference>
<organism evidence="2">
    <name type="scientific">Dichomitus squalens</name>
    <dbReference type="NCBI Taxonomy" id="114155"/>
    <lineage>
        <taxon>Eukaryota</taxon>
        <taxon>Fungi</taxon>
        <taxon>Dikarya</taxon>
        <taxon>Basidiomycota</taxon>
        <taxon>Agaricomycotina</taxon>
        <taxon>Agaricomycetes</taxon>
        <taxon>Polyporales</taxon>
        <taxon>Polyporaceae</taxon>
        <taxon>Dichomitus</taxon>
    </lineage>
</organism>
<evidence type="ECO:0000313" key="2">
    <source>
        <dbReference type="EMBL" id="TBU24681.1"/>
    </source>
</evidence>
<dbReference type="EMBL" id="ML143474">
    <property type="protein sequence ID" value="TBU24681.1"/>
    <property type="molecule type" value="Genomic_DNA"/>
</dbReference>
<name>A0A4Q9MFT9_9APHY</name>
<proteinExistence type="predicted"/>
<evidence type="ECO:0000256" key="1">
    <source>
        <dbReference type="SAM" id="MobiDB-lite"/>
    </source>
</evidence>
<dbReference type="Proteomes" id="UP000292957">
    <property type="component" value="Unassembled WGS sequence"/>
</dbReference>
<protein>
    <submittedName>
        <fullName evidence="2">Uncharacterized protein</fullName>
    </submittedName>
</protein>
<gene>
    <name evidence="2" type="ORF">BD311DRAFT_765995</name>
</gene>
<dbReference type="AlphaFoldDB" id="A0A4Q9MFT9"/>
<accession>A0A4Q9MFT9</accession>